<evidence type="ECO:0000313" key="3">
    <source>
        <dbReference type="Proteomes" id="UP001162120"/>
    </source>
</evidence>
<name>A0A7M3UNE8_9VIRU</name>
<proteinExistence type="predicted"/>
<evidence type="ECO:0000256" key="1">
    <source>
        <dbReference type="SAM" id="Coils"/>
    </source>
</evidence>
<dbReference type="Proteomes" id="UP001162120">
    <property type="component" value="Segment"/>
</dbReference>
<gene>
    <name evidence="2" type="ORF">HWQ62_00060</name>
</gene>
<organism evidence="2 3">
    <name type="scientific">Pyramimonas orientalis virus 01B</name>
    <dbReference type="NCBI Taxonomy" id="3134525"/>
    <lineage>
        <taxon>Viruses</taxon>
        <taxon>Varidnaviria</taxon>
        <taxon>Bamfordvirae</taxon>
        <taxon>Nucleocytoviricota</taxon>
        <taxon>Megaviricetes</taxon>
        <taxon>Imitervirales</taxon>
        <taxon>Allomimiviridae</taxon>
        <taxon>Heliosvirus</taxon>
        <taxon>Heliosvirus raunefjordenense</taxon>
    </lineage>
</organism>
<keyword evidence="1" id="KW-0175">Coiled coil</keyword>
<protein>
    <submittedName>
        <fullName evidence="2">Uncharacterized protein</fullName>
    </submittedName>
</protein>
<evidence type="ECO:0000313" key="2">
    <source>
        <dbReference type="EMBL" id="QOI90197.1"/>
    </source>
</evidence>
<reference evidence="2" key="1">
    <citation type="submission" date="2020-06" db="EMBL/GenBank/DDBJ databases">
        <title>Lateral gene transfer of anion-conducting channel rhodopsins between green algae and giant viruses.</title>
        <authorList>
            <person name="Rozenberg A."/>
            <person name="Oppermann J."/>
            <person name="Wietek J."/>
            <person name="Fernandez Lahore R.G."/>
            <person name="Sandaa R.-A."/>
            <person name="Bratbak G."/>
            <person name="Hegemann P."/>
            <person name="Beja O."/>
        </authorList>
    </citation>
    <scope>NUCLEOTIDE SEQUENCE</scope>
    <source>
        <strain evidence="2">01B</strain>
    </source>
</reference>
<dbReference type="EMBL" id="MT663534">
    <property type="protein sequence ID" value="QOI90197.1"/>
    <property type="molecule type" value="Genomic_DNA"/>
</dbReference>
<keyword evidence="3" id="KW-1185">Reference proteome</keyword>
<sequence>MVTNNTLGDTTNAGFKNKIESFRDRLKKNTDSSKDLTGKVKSLTELNKNVSESYNVSLKIIVDVTKLLNQYMVYFNEIEKLMESFTTDQSNTLNNNYFSHINKITSEKIDELSSNFQNQLDNLKTIYTKNNIQTNDLDKYSNLLDNINAESKMLLQKQTGGKKVTRKYKKRVVVKSKTTI</sequence>
<feature type="coiled-coil region" evidence="1">
    <location>
        <begin position="130"/>
        <end position="157"/>
    </location>
</feature>
<accession>A0A7M3UNE8</accession>